<gene>
    <name evidence="11" type="primary">ntpJ</name>
    <name evidence="11" type="ORF">CLHOM_14360</name>
</gene>
<evidence type="ECO:0000256" key="3">
    <source>
        <dbReference type="ARBA" id="ARBA00022475"/>
    </source>
</evidence>
<dbReference type="PANTHER" id="PTHR32024:SF1">
    <property type="entry name" value="KTR SYSTEM POTASSIUM UPTAKE PROTEIN B"/>
    <property type="match status" value="1"/>
</dbReference>
<keyword evidence="3" id="KW-1003">Cell membrane</keyword>
<feature type="transmembrane region" description="Helical" evidence="10">
    <location>
        <begin position="69"/>
        <end position="99"/>
    </location>
</feature>
<feature type="transmembrane region" description="Helical" evidence="10">
    <location>
        <begin position="158"/>
        <end position="178"/>
    </location>
</feature>
<evidence type="ECO:0000313" key="11">
    <source>
        <dbReference type="EMBL" id="KOA20231.1"/>
    </source>
</evidence>
<comment type="caution">
    <text evidence="11">The sequence shown here is derived from an EMBL/GenBank/DDBJ whole genome shotgun (WGS) entry which is preliminary data.</text>
</comment>
<evidence type="ECO:0000256" key="9">
    <source>
        <dbReference type="ARBA" id="ARBA00023136"/>
    </source>
</evidence>
<feature type="transmembrane region" description="Helical" evidence="10">
    <location>
        <begin position="190"/>
        <end position="215"/>
    </location>
</feature>
<keyword evidence="8" id="KW-0406">Ion transport</keyword>
<feature type="transmembrane region" description="Helical" evidence="10">
    <location>
        <begin position="267"/>
        <end position="300"/>
    </location>
</feature>
<dbReference type="GO" id="GO:0015379">
    <property type="term" value="F:potassium:chloride symporter activity"/>
    <property type="evidence" value="ECO:0007669"/>
    <property type="project" value="InterPro"/>
</dbReference>
<keyword evidence="7 10" id="KW-1133">Transmembrane helix</keyword>
<feature type="transmembrane region" description="Helical" evidence="10">
    <location>
        <begin position="44"/>
        <end position="63"/>
    </location>
</feature>
<evidence type="ECO:0000256" key="2">
    <source>
        <dbReference type="ARBA" id="ARBA00022448"/>
    </source>
</evidence>
<keyword evidence="6" id="KW-0630">Potassium</keyword>
<evidence type="ECO:0000313" key="12">
    <source>
        <dbReference type="Proteomes" id="UP000037043"/>
    </source>
</evidence>
<feature type="transmembrane region" description="Helical" evidence="10">
    <location>
        <begin position="348"/>
        <end position="368"/>
    </location>
</feature>
<proteinExistence type="predicted"/>
<evidence type="ECO:0000256" key="6">
    <source>
        <dbReference type="ARBA" id="ARBA00022958"/>
    </source>
</evidence>
<dbReference type="NCBIfam" id="TIGR00933">
    <property type="entry name" value="2a38"/>
    <property type="match status" value="1"/>
</dbReference>
<evidence type="ECO:0000256" key="5">
    <source>
        <dbReference type="ARBA" id="ARBA00022692"/>
    </source>
</evidence>
<dbReference type="EMBL" id="LHUR01000018">
    <property type="protein sequence ID" value="KOA20231.1"/>
    <property type="molecule type" value="Genomic_DNA"/>
</dbReference>
<keyword evidence="5 10" id="KW-0812">Transmembrane</keyword>
<feature type="transmembrane region" description="Helical" evidence="10">
    <location>
        <begin position="227"/>
        <end position="246"/>
    </location>
</feature>
<dbReference type="InterPro" id="IPR004772">
    <property type="entry name" value="TrkH"/>
</dbReference>
<dbReference type="PATRIC" id="fig|1121318.3.peg.1441"/>
<feature type="transmembrane region" description="Helical" evidence="10">
    <location>
        <begin position="12"/>
        <end position="32"/>
    </location>
</feature>
<dbReference type="Pfam" id="PF02386">
    <property type="entry name" value="TrkH"/>
    <property type="match status" value="1"/>
</dbReference>
<dbReference type="InterPro" id="IPR003445">
    <property type="entry name" value="Cat_transpt"/>
</dbReference>
<comment type="subcellular location">
    <subcellularLocation>
        <location evidence="1">Cell membrane</location>
        <topology evidence="1">Multi-pass membrane protein</topology>
    </subcellularLocation>
</comment>
<keyword evidence="4" id="KW-0633">Potassium transport</keyword>
<dbReference type="AlphaFoldDB" id="A0A0L6ZB91"/>
<dbReference type="Proteomes" id="UP000037043">
    <property type="component" value="Unassembled WGS sequence"/>
</dbReference>
<dbReference type="STRING" id="36844.SAMN04488501_11136"/>
<accession>A0A0L6ZB91</accession>
<reference evidence="12" key="1">
    <citation type="submission" date="2015-08" db="EMBL/GenBank/DDBJ databases">
        <title>Genome sequence of the strict anaerobe Clostridium homopropionicum LuHBu1 (DSM 5847T).</title>
        <authorList>
            <person name="Poehlein A."/>
            <person name="Beck M."/>
            <person name="Schiel-Bengelsdorf B."/>
            <person name="Bengelsdorf F.R."/>
            <person name="Daniel R."/>
            <person name="Duerre P."/>
        </authorList>
    </citation>
    <scope>NUCLEOTIDE SEQUENCE [LARGE SCALE GENOMIC DNA]</scope>
    <source>
        <strain evidence="12">DSM 5847</strain>
    </source>
</reference>
<evidence type="ECO:0000256" key="1">
    <source>
        <dbReference type="ARBA" id="ARBA00004651"/>
    </source>
</evidence>
<evidence type="ECO:0000256" key="7">
    <source>
        <dbReference type="ARBA" id="ARBA00022989"/>
    </source>
</evidence>
<dbReference type="PANTHER" id="PTHR32024">
    <property type="entry name" value="TRK SYSTEM POTASSIUM UPTAKE PROTEIN TRKG-RELATED"/>
    <property type="match status" value="1"/>
</dbReference>
<feature type="transmembrane region" description="Helical" evidence="10">
    <location>
        <begin position="306"/>
        <end position="327"/>
    </location>
</feature>
<protein>
    <submittedName>
        <fullName evidence="11">Potassium/sodium uptake protein NtpJ</fullName>
    </submittedName>
</protein>
<feature type="transmembrane region" description="Helical" evidence="10">
    <location>
        <begin position="126"/>
        <end position="146"/>
    </location>
</feature>
<keyword evidence="12" id="KW-1185">Reference proteome</keyword>
<evidence type="ECO:0000256" key="10">
    <source>
        <dbReference type="SAM" id="Phobius"/>
    </source>
</evidence>
<dbReference type="GO" id="GO:0005886">
    <property type="term" value="C:plasma membrane"/>
    <property type="evidence" value="ECO:0007669"/>
    <property type="project" value="UniProtKB-SubCell"/>
</dbReference>
<keyword evidence="2" id="KW-0813">Transport</keyword>
<evidence type="ECO:0000256" key="8">
    <source>
        <dbReference type="ARBA" id="ARBA00023065"/>
    </source>
</evidence>
<organism evidence="11 12">
    <name type="scientific">Clostridium homopropionicum DSM 5847</name>
    <dbReference type="NCBI Taxonomy" id="1121318"/>
    <lineage>
        <taxon>Bacteria</taxon>
        <taxon>Bacillati</taxon>
        <taxon>Bacillota</taxon>
        <taxon>Clostridia</taxon>
        <taxon>Eubacteriales</taxon>
        <taxon>Clostridiaceae</taxon>
        <taxon>Clostridium</taxon>
    </lineage>
</organism>
<evidence type="ECO:0000256" key="4">
    <source>
        <dbReference type="ARBA" id="ARBA00022538"/>
    </source>
</evidence>
<sequence length="444" mass="47726">MEKKSSKNLSPVQILALGFGIVILIGALLLMLPIASKDGTVTPFIDAFFTSTSAVCVTGLVTLNTAEHWTYFGTTVIIFLIQIGGLGFMSFATLFALILGKRITLKERLIMQEAMNTFSLQGLVKLAKYILIFTFAIEGAGALFLSTQFIPDYGIGKGIYFSIFHSISAFCNAGFDLTGNSLVPYAENSVVILTISALLIIGGLGFAVWAEIYNYNGTKKISLHSKLVIGMTILLILVGWIFMFLFEMNNPKTIENMSMKGKLLSAFFASVTPRTAGFNSIVTSDMTLAGIFLTIVLMFIGGSPGGTAGGIKTTTAGILFMTIISVMKNKEDTEIFDRTISKGLVYKAFAISTIAIALIIIETMILSFTELGASLEYIIYEVTSAFGTVGLSLGLTPNLSLVGKVFIALTMYIGRVGVLTLLLALSNKKNGNTIKYPEGKILVG</sequence>
<keyword evidence="9 10" id="KW-0472">Membrane</keyword>
<feature type="transmembrane region" description="Helical" evidence="10">
    <location>
        <begin position="405"/>
        <end position="425"/>
    </location>
</feature>
<name>A0A0L6ZB91_9CLOT</name>